<organism evidence="2 3">
    <name type="scientific">Rhizophagus irregularis</name>
    <dbReference type="NCBI Taxonomy" id="588596"/>
    <lineage>
        <taxon>Eukaryota</taxon>
        <taxon>Fungi</taxon>
        <taxon>Fungi incertae sedis</taxon>
        <taxon>Mucoromycota</taxon>
        <taxon>Glomeromycotina</taxon>
        <taxon>Glomeromycetes</taxon>
        <taxon>Glomerales</taxon>
        <taxon>Glomeraceae</taxon>
        <taxon>Rhizophagus</taxon>
    </lineage>
</organism>
<name>A0A2I1HMA4_9GLOM</name>
<keyword evidence="3" id="KW-1185">Reference proteome</keyword>
<dbReference type="VEuPathDB" id="FungiDB:RhiirFUN_022957"/>
<dbReference type="AlphaFoldDB" id="A0A2I1HMA4"/>
<evidence type="ECO:0000313" key="3">
    <source>
        <dbReference type="Proteomes" id="UP000234323"/>
    </source>
</evidence>
<reference evidence="2 3" key="1">
    <citation type="submission" date="2015-10" db="EMBL/GenBank/DDBJ databases">
        <title>Genome analyses suggest a sexual origin of heterokaryosis in a supposedly ancient asexual fungus.</title>
        <authorList>
            <person name="Ropars J."/>
            <person name="Sedzielewska K."/>
            <person name="Noel J."/>
            <person name="Charron P."/>
            <person name="Farinelli L."/>
            <person name="Marton T."/>
            <person name="Kruger M."/>
            <person name="Pelin A."/>
            <person name="Brachmann A."/>
            <person name="Corradi N."/>
        </authorList>
    </citation>
    <scope>NUCLEOTIDE SEQUENCE [LARGE SCALE GENOMIC DNA]</scope>
    <source>
        <strain evidence="2 3">A4</strain>
    </source>
</reference>
<dbReference type="VEuPathDB" id="FungiDB:RhiirA1_445390"/>
<evidence type="ECO:0000313" key="2">
    <source>
        <dbReference type="EMBL" id="PKY59995.1"/>
    </source>
</evidence>
<dbReference type="VEuPathDB" id="FungiDB:FUN_006250"/>
<dbReference type="EMBL" id="LLXI01003899">
    <property type="protein sequence ID" value="PKY59995.1"/>
    <property type="molecule type" value="Genomic_DNA"/>
</dbReference>
<feature type="region of interest" description="Disordered" evidence="1">
    <location>
        <begin position="153"/>
        <end position="194"/>
    </location>
</feature>
<feature type="compositionally biased region" description="Polar residues" evidence="1">
    <location>
        <begin position="153"/>
        <end position="171"/>
    </location>
</feature>
<evidence type="ECO:0008006" key="4">
    <source>
        <dbReference type="Google" id="ProtNLM"/>
    </source>
</evidence>
<comment type="caution">
    <text evidence="2">The sequence shown here is derived from an EMBL/GenBank/DDBJ whole genome shotgun (WGS) entry which is preliminary data.</text>
</comment>
<dbReference type="Proteomes" id="UP000234323">
    <property type="component" value="Unassembled WGS sequence"/>
</dbReference>
<evidence type="ECO:0000256" key="1">
    <source>
        <dbReference type="SAM" id="MobiDB-lite"/>
    </source>
</evidence>
<proteinExistence type="predicted"/>
<gene>
    <name evidence="2" type="ORF">RhiirA4_483206</name>
</gene>
<accession>A0A2I1HMA4</accession>
<protein>
    <recommendedName>
        <fullName evidence="4">Serine-threonine/tyrosine-protein kinase catalytic domain-containing protein</fullName>
    </recommendedName>
</protein>
<sequence>MRPKIISEIPLKYKNLMEQCWNADPSERPDTNMLVIRMAEIKSYYQNNPNELPQLPQLKAKMDKEINHANTCSKSFTSKIHKYENLPEPKNATEEEQEAFHSKLYDFNIPENIDDFGQSSNQNNKRNSNVIEAGNTRLTKIFKKLRVNSSKSVDIQNNNYRNTTQQPQTCNIDDDEYNNPNLHSEEQEEFEIPN</sequence>
<dbReference type="Gene3D" id="1.10.510.10">
    <property type="entry name" value="Transferase(Phosphotransferase) domain 1"/>
    <property type="match status" value="1"/>
</dbReference>
<feature type="non-terminal residue" evidence="2">
    <location>
        <position position="194"/>
    </location>
</feature>